<gene>
    <name evidence="2" type="ORF">TRV642_1938</name>
</gene>
<dbReference type="Gene3D" id="3.30.420.40">
    <property type="match status" value="2"/>
</dbReference>
<proteinExistence type="inferred from homology"/>
<dbReference type="KEGG" id="fcs:TRV642_1938"/>
<dbReference type="AlphaFoldDB" id="A0A9W4TGQ3"/>
<reference evidence="2" key="1">
    <citation type="submission" date="2022-09" db="EMBL/GenBank/DDBJ databases">
        <authorList>
            <person name="Duchaud E."/>
        </authorList>
    </citation>
    <scope>NUCLEOTIDE SEQUENCE</scope>
    <source>
        <strain evidence="2">TRV642</strain>
    </source>
</reference>
<evidence type="ECO:0000256" key="1">
    <source>
        <dbReference type="ARBA" id="ARBA00006479"/>
    </source>
</evidence>
<dbReference type="PANTHER" id="PTHR18964:SF149">
    <property type="entry name" value="BIFUNCTIONAL UDP-N-ACETYLGLUCOSAMINE 2-EPIMERASE_N-ACETYLMANNOSAMINE KINASE"/>
    <property type="match status" value="1"/>
</dbReference>
<accession>A0A9W4TGQ3</accession>
<dbReference type="PANTHER" id="PTHR18964">
    <property type="entry name" value="ROK (REPRESSOR, ORF, KINASE) FAMILY"/>
    <property type="match status" value="1"/>
</dbReference>
<name>A0A9W4TGQ3_9FLAO</name>
<organism evidence="2 3">
    <name type="scientific">Flavobacterium collinsii</name>
    <dbReference type="NCBI Taxonomy" id="1114861"/>
    <lineage>
        <taxon>Bacteria</taxon>
        <taxon>Pseudomonadati</taxon>
        <taxon>Bacteroidota</taxon>
        <taxon>Flavobacteriia</taxon>
        <taxon>Flavobacteriales</taxon>
        <taxon>Flavobacteriaceae</taxon>
        <taxon>Flavobacterium</taxon>
    </lineage>
</organism>
<dbReference type="Proteomes" id="UP001152749">
    <property type="component" value="Chromosome"/>
</dbReference>
<comment type="similarity">
    <text evidence="1">Belongs to the ROK (NagC/XylR) family.</text>
</comment>
<evidence type="ECO:0000313" key="3">
    <source>
        <dbReference type="Proteomes" id="UP001152749"/>
    </source>
</evidence>
<dbReference type="EMBL" id="OX336425">
    <property type="protein sequence ID" value="CAI2766871.1"/>
    <property type="molecule type" value="Genomic_DNA"/>
</dbReference>
<evidence type="ECO:0000313" key="2">
    <source>
        <dbReference type="EMBL" id="CAI2766871.1"/>
    </source>
</evidence>
<dbReference type="SUPFAM" id="SSF53067">
    <property type="entry name" value="Actin-like ATPase domain"/>
    <property type="match status" value="1"/>
</dbReference>
<dbReference type="Pfam" id="PF00480">
    <property type="entry name" value="ROK"/>
    <property type="match status" value="1"/>
</dbReference>
<dbReference type="InterPro" id="IPR043129">
    <property type="entry name" value="ATPase_NBD"/>
</dbReference>
<protein>
    <submittedName>
        <fullName evidence="2">ROK family protein</fullName>
    </submittedName>
</protein>
<sequence length="322" mass="35214">MVKKIKLNFSNPHIGSNPKYKRMNKEYAVGLDIGGTHITAAIIDIVDMKVIDFSLHKESFDSNLPVAEVMTIWEKAIRTAIENSKVENTTGLAVCMPGPFDYTNGVCWIKGQSKYEHFYGLNVRDLFQDKLNLSNDFPILFENDAVCFGKGEVFKDAENLSKKVMAITLGTGLGACFIDKGESISTGDLVPKEGEIYDLPYQDGIAEDYVSARGLIAGYFALSGKKINNGLELFNLAKAEDKVAIEVFEKMGEDLAAIVIPWLEKFSADGFIIGGKIANASEYFLPVFNKKLKEAGSEVSVSVSTDNEIAALLGATSLLYTA</sequence>
<dbReference type="InterPro" id="IPR000600">
    <property type="entry name" value="ROK"/>
</dbReference>